<protein>
    <submittedName>
        <fullName evidence="2">M15 family metallopeptidase</fullName>
    </submittedName>
</protein>
<dbReference type="PANTHER" id="PTHR34385">
    <property type="entry name" value="D-ALANYL-D-ALANINE CARBOXYPEPTIDASE"/>
    <property type="match status" value="1"/>
</dbReference>
<comment type="caution">
    <text evidence="2">The sequence shown here is derived from an EMBL/GenBank/DDBJ whole genome shotgun (WGS) entry which is preliminary data.</text>
</comment>
<dbReference type="Proteomes" id="UP001224392">
    <property type="component" value="Unassembled WGS sequence"/>
</dbReference>
<reference evidence="2 3" key="1">
    <citation type="submission" date="2023-04" db="EMBL/GenBank/DDBJ databases">
        <title>Marinobulbifer ophiurae gen. nov., sp. Nov., isolate from tissue of brittle star Ophioplocus japonicus.</title>
        <authorList>
            <person name="Kawano K."/>
            <person name="Sawayama S."/>
            <person name="Nakagawa S."/>
        </authorList>
    </citation>
    <scope>NUCLEOTIDE SEQUENCE [LARGE SCALE GENOMIC DNA]</scope>
    <source>
        <strain evidence="2 3">NKW57</strain>
    </source>
</reference>
<dbReference type="RefSeq" id="WP_285762964.1">
    <property type="nucleotide sequence ID" value="NZ_BSYJ01000002.1"/>
</dbReference>
<dbReference type="EMBL" id="BSYJ01000002">
    <property type="protein sequence ID" value="GMG86437.1"/>
    <property type="molecule type" value="Genomic_DNA"/>
</dbReference>
<keyword evidence="3" id="KW-1185">Reference proteome</keyword>
<dbReference type="Pfam" id="PF02557">
    <property type="entry name" value="VanY"/>
    <property type="match status" value="1"/>
</dbReference>
<dbReference type="InterPro" id="IPR052179">
    <property type="entry name" value="DD-CPase-like"/>
</dbReference>
<sequence>MNYHTQEIPPEVLLGTCDTHVIAEPESGQLLHPQALLAFRQLCREAEPLGFRPRVVSGFRSFERQLAIWNGKACGQRPTLDGDGAPLDLSCLAPVDCVHAILRWSALPGASRHHWGTDFDVIDANALPEGQPVELTVEEARTVFGTFHVWLDEVLQDESRFGFYRPYAEDRGGVAPEPWHLSFAPLAREYARAHSPELLRDQLQRCDMLLGDIVCENLDTLYERYVAMPE</sequence>
<gene>
    <name evidence="2" type="ORF">MNKW57_07580</name>
</gene>
<dbReference type="PANTHER" id="PTHR34385:SF1">
    <property type="entry name" value="PEPTIDOGLYCAN L-ALANYL-D-GLUTAMATE ENDOPEPTIDASE CWLK"/>
    <property type="match status" value="1"/>
</dbReference>
<dbReference type="InterPro" id="IPR003709">
    <property type="entry name" value="VanY-like_core_dom"/>
</dbReference>
<dbReference type="Gene3D" id="3.30.1380.10">
    <property type="match status" value="1"/>
</dbReference>
<evidence type="ECO:0000313" key="2">
    <source>
        <dbReference type="EMBL" id="GMG86437.1"/>
    </source>
</evidence>
<evidence type="ECO:0000259" key="1">
    <source>
        <dbReference type="Pfam" id="PF02557"/>
    </source>
</evidence>
<dbReference type="SUPFAM" id="SSF55166">
    <property type="entry name" value="Hedgehog/DD-peptidase"/>
    <property type="match status" value="1"/>
</dbReference>
<dbReference type="CDD" id="cd14847">
    <property type="entry name" value="DD-carboxypeptidase_like"/>
    <property type="match status" value="1"/>
</dbReference>
<name>A0ABQ6LWM3_9GAMM</name>
<proteinExistence type="predicted"/>
<dbReference type="InterPro" id="IPR009045">
    <property type="entry name" value="Zn_M74/Hedgehog-like"/>
</dbReference>
<evidence type="ECO:0000313" key="3">
    <source>
        <dbReference type="Proteomes" id="UP001224392"/>
    </source>
</evidence>
<accession>A0ABQ6LWM3</accession>
<feature type="domain" description="D-alanyl-D-alanine carboxypeptidase-like core" evidence="1">
    <location>
        <begin position="30"/>
        <end position="185"/>
    </location>
</feature>
<organism evidence="2 3">
    <name type="scientific">Biformimicrobium ophioploci</name>
    <dbReference type="NCBI Taxonomy" id="3036711"/>
    <lineage>
        <taxon>Bacteria</taxon>
        <taxon>Pseudomonadati</taxon>
        <taxon>Pseudomonadota</taxon>
        <taxon>Gammaproteobacteria</taxon>
        <taxon>Cellvibrionales</taxon>
        <taxon>Microbulbiferaceae</taxon>
        <taxon>Biformimicrobium</taxon>
    </lineage>
</organism>